<sequence>MEHPTEEIAAKAEAARAEIRRKAHDITINTTEPEGFRFASPTFRVFIGQGSAAVTTLDMVKDRGLDRGETSFVVSASTLTNSCPMNYAGVASEESAEGFRFKASSALHASTSSEWARSSTLSNIDTVKRPDGSVVSLAHSGPASENPCPINAGLTVENMRNYGYPNGSVVGCSSTKQEIIHGERCSYHLESGWPKSRIGDGGMTSEDKGCLELSSKEDLTGMPQSFEDAEHLLSTRNNVDLGRTSTHLTEGSGKIISSDRHLVSSRSKALNSASFYNSFLEQTRKTTRTAFTCINSMGLNRTTSMLMSQTENSSEGASIVMNRNLASHSLHSDNTFKERPELPHHEINLREWLESNGSKASKNDKLHLFRQIVETVDVAHAQGIAFLDLWPSSFILLEAGHVKYIGPVMDVELSRVKKDNTKKRGLEPETFAHDKTCVKLQKVDENRLIRREASCSSRFVYSKRTDQFIHGIIDTKNCYPFKSTAQNVSVYKGTSRGKCWTTDNAQLEKKWYAFQEGFNIRDLFSFNIYCLGLLLFEFLCHFESMEAHSAAMMDLHDRILPPCFLSENPKEAGFCFWLLHPEPSSRPTTREILRSELIYGSGSTSLSLSNDEALCDDIVDDAEPDLLLHFLVSLKKYMQNKASNLLGSMEILDFDIKEVERRHASRKYLETRGGGYDQRRKPYEKDGRNTGIPYSPSSRAKVLRDKLLGNIDQLENAYFSVRSHEQLTDMPDMDRSDKDVLRNRDRCSWGQEPQNLKGKSVDRVGTFFEGICKFARYSKFEVCGTLRNGDILNSNNVICSLSFDREEEYVAAAGVSKKIKIFELGSLLNDDIDVQYPVLEMTNKSKFSCICWNNYIKNYLASTDYDGVVQMWDASTGQGFAQYKEHQKRAWSVDFSQADPMKFATGGDDCSVRIWNINE</sequence>
<dbReference type="PANTHER" id="PTHR44218">
    <property type="entry name" value="PROTEIN SPA1-RELATED 2"/>
    <property type="match status" value="1"/>
</dbReference>
<reference evidence="4" key="1">
    <citation type="journal article" date="2018" name="Gigascience">
        <title>Genome assembly of the Pink Ipe (Handroanthus impetiginosus, Bignoniaceae), a highly valued, ecologically keystone Neotropical timber forest tree.</title>
        <authorList>
            <person name="Silva-Junior O.B."/>
            <person name="Grattapaglia D."/>
            <person name="Novaes E."/>
            <person name="Collevatti R.G."/>
        </authorList>
    </citation>
    <scope>NUCLEOTIDE SEQUENCE [LARGE SCALE GENOMIC DNA]</scope>
    <source>
        <strain evidence="4">cv. UFG-1</strain>
    </source>
</reference>
<feature type="compositionally biased region" description="Basic and acidic residues" evidence="2">
    <location>
        <begin position="677"/>
        <end position="688"/>
    </location>
</feature>
<dbReference type="InterPro" id="IPR015943">
    <property type="entry name" value="WD40/YVTN_repeat-like_dom_sf"/>
</dbReference>
<keyword evidence="3" id="KW-0418">Kinase</keyword>
<gene>
    <name evidence="3" type="ORF">CDL12_28029</name>
</gene>
<keyword evidence="1" id="KW-0853">WD repeat</keyword>
<dbReference type="SMART" id="SM00320">
    <property type="entry name" value="WD40"/>
    <property type="match status" value="3"/>
</dbReference>
<dbReference type="SUPFAM" id="SSF50978">
    <property type="entry name" value="WD40 repeat-like"/>
    <property type="match status" value="1"/>
</dbReference>
<dbReference type="PROSITE" id="PS50294">
    <property type="entry name" value="WD_REPEATS_REGION"/>
    <property type="match status" value="1"/>
</dbReference>
<dbReference type="Gene3D" id="2.130.10.10">
    <property type="entry name" value="YVTN repeat-like/Quinoprotein amine dehydrogenase"/>
    <property type="match status" value="1"/>
</dbReference>
<proteinExistence type="predicted"/>
<dbReference type="Gene3D" id="1.10.510.10">
    <property type="entry name" value="Transferase(Phosphotransferase) domain 1"/>
    <property type="match status" value="1"/>
</dbReference>
<dbReference type="OrthoDB" id="273771at2759"/>
<dbReference type="SUPFAM" id="SSF56112">
    <property type="entry name" value="Protein kinase-like (PK-like)"/>
    <property type="match status" value="1"/>
</dbReference>
<evidence type="ECO:0000313" key="4">
    <source>
        <dbReference type="Proteomes" id="UP000231279"/>
    </source>
</evidence>
<dbReference type="Proteomes" id="UP000231279">
    <property type="component" value="Unassembled WGS sequence"/>
</dbReference>
<feature type="repeat" description="WD" evidence="1">
    <location>
        <begin position="883"/>
        <end position="919"/>
    </location>
</feature>
<evidence type="ECO:0000313" key="3">
    <source>
        <dbReference type="EMBL" id="PIM99476.1"/>
    </source>
</evidence>
<evidence type="ECO:0000256" key="2">
    <source>
        <dbReference type="SAM" id="MobiDB-lite"/>
    </source>
</evidence>
<dbReference type="InterPro" id="IPR001680">
    <property type="entry name" value="WD40_rpt"/>
</dbReference>
<name>A0A2G9G2C6_9LAMI</name>
<keyword evidence="3" id="KW-0808">Transferase</keyword>
<dbReference type="PROSITE" id="PS50082">
    <property type="entry name" value="WD_REPEATS_2"/>
    <property type="match status" value="1"/>
</dbReference>
<dbReference type="GO" id="GO:0009640">
    <property type="term" value="P:photomorphogenesis"/>
    <property type="evidence" value="ECO:0007669"/>
    <property type="project" value="InterPro"/>
</dbReference>
<dbReference type="InterPro" id="IPR011009">
    <property type="entry name" value="Kinase-like_dom_sf"/>
</dbReference>
<organism evidence="3 4">
    <name type="scientific">Handroanthus impetiginosus</name>
    <dbReference type="NCBI Taxonomy" id="429701"/>
    <lineage>
        <taxon>Eukaryota</taxon>
        <taxon>Viridiplantae</taxon>
        <taxon>Streptophyta</taxon>
        <taxon>Embryophyta</taxon>
        <taxon>Tracheophyta</taxon>
        <taxon>Spermatophyta</taxon>
        <taxon>Magnoliopsida</taxon>
        <taxon>eudicotyledons</taxon>
        <taxon>Gunneridae</taxon>
        <taxon>Pentapetalae</taxon>
        <taxon>asterids</taxon>
        <taxon>lamiids</taxon>
        <taxon>Lamiales</taxon>
        <taxon>Bignoniaceae</taxon>
        <taxon>Crescentiina</taxon>
        <taxon>Tabebuia alliance</taxon>
        <taxon>Handroanthus</taxon>
    </lineage>
</organism>
<dbReference type="EMBL" id="NKXS01007576">
    <property type="protein sequence ID" value="PIM99476.1"/>
    <property type="molecule type" value="Genomic_DNA"/>
</dbReference>
<comment type="caution">
    <text evidence="3">The sequence shown here is derived from an EMBL/GenBank/DDBJ whole genome shotgun (WGS) entry which is preliminary data.</text>
</comment>
<accession>A0A2G9G2C6</accession>
<dbReference type="AlphaFoldDB" id="A0A2G9G2C6"/>
<evidence type="ECO:0000256" key="1">
    <source>
        <dbReference type="PROSITE-ProRule" id="PRU00221"/>
    </source>
</evidence>
<dbReference type="STRING" id="429701.A0A2G9G2C6"/>
<protein>
    <submittedName>
        <fullName evidence="3">eIF-2alpha kinase PEK/EIF2AK3</fullName>
    </submittedName>
</protein>
<dbReference type="Pfam" id="PF00400">
    <property type="entry name" value="WD40"/>
    <property type="match status" value="1"/>
</dbReference>
<dbReference type="PANTHER" id="PTHR44218:SF4">
    <property type="entry name" value="PROTEIN SUPPRESSOR OF PHYA-105 1-LIKE ISOFORM X1"/>
    <property type="match status" value="1"/>
</dbReference>
<dbReference type="InterPro" id="IPR036322">
    <property type="entry name" value="WD40_repeat_dom_sf"/>
</dbReference>
<feature type="region of interest" description="Disordered" evidence="2">
    <location>
        <begin position="671"/>
        <end position="695"/>
    </location>
</feature>
<keyword evidence="4" id="KW-1185">Reference proteome</keyword>
<dbReference type="InterPro" id="IPR044630">
    <property type="entry name" value="SPA1/2/3/4"/>
</dbReference>
<dbReference type="GO" id="GO:0016301">
    <property type="term" value="F:kinase activity"/>
    <property type="evidence" value="ECO:0007669"/>
    <property type="project" value="UniProtKB-KW"/>
</dbReference>